<gene>
    <name evidence="2" type="ORF">CHR90_13270</name>
</gene>
<name>A0A255XND5_9PROT</name>
<keyword evidence="1" id="KW-0862">Zinc</keyword>
<accession>A0A255XND5</accession>
<evidence type="ECO:0000313" key="3">
    <source>
        <dbReference type="Proteomes" id="UP000216361"/>
    </source>
</evidence>
<dbReference type="InterPro" id="IPR011257">
    <property type="entry name" value="DNA_glycosylase"/>
</dbReference>
<dbReference type="GO" id="GO:0008725">
    <property type="term" value="F:DNA-3-methyladenine glycosylase activity"/>
    <property type="evidence" value="ECO:0007669"/>
    <property type="project" value="InterPro"/>
</dbReference>
<feature type="binding site" evidence="1">
    <location>
        <position position="4"/>
    </location>
    <ligand>
        <name>Zn(2+)</name>
        <dbReference type="ChEBI" id="CHEBI:29105"/>
    </ligand>
</feature>
<dbReference type="PANTHER" id="PTHR30037:SF4">
    <property type="entry name" value="DNA-3-METHYLADENINE GLYCOSYLASE I"/>
    <property type="match status" value="1"/>
</dbReference>
<comment type="caution">
    <text evidence="2">The sequence shown here is derived from an EMBL/GenBank/DDBJ whole genome shotgun (WGS) entry which is preliminary data.</text>
</comment>
<keyword evidence="3" id="KW-1185">Reference proteome</keyword>
<proteinExistence type="predicted"/>
<sequence>MSYCAIANGHPVHGPFHDQDHGVPVTDERALFERLCLEIAQAGLSWETALKRRDGMRAAFDGYDVDVIAAYGPADVARLMGDARIIRNRLKIDATIHNARTVQTFRAEGGFAAWLGRHACAPDGPTDRAGWVKLFKRHFRFTGGEIVSEFLMGLSILPGAHAPGCPIGDALYAELATLPPGHPRLPPWPIKRVDS</sequence>
<organism evidence="2 3">
    <name type="scientific">Elstera cyanobacteriorum</name>
    <dbReference type="NCBI Taxonomy" id="2022747"/>
    <lineage>
        <taxon>Bacteria</taxon>
        <taxon>Pseudomonadati</taxon>
        <taxon>Pseudomonadota</taxon>
        <taxon>Alphaproteobacteria</taxon>
        <taxon>Rhodospirillales</taxon>
        <taxon>Rhodospirillaceae</taxon>
        <taxon>Elstera</taxon>
    </lineage>
</organism>
<evidence type="ECO:0000313" key="2">
    <source>
        <dbReference type="EMBL" id="OYQ17935.1"/>
    </source>
</evidence>
<feature type="binding site" evidence="1">
    <location>
        <position position="17"/>
    </location>
    <ligand>
        <name>Zn(2+)</name>
        <dbReference type="ChEBI" id="CHEBI:29105"/>
    </ligand>
</feature>
<dbReference type="PANTHER" id="PTHR30037">
    <property type="entry name" value="DNA-3-METHYLADENINE GLYCOSYLASE 1"/>
    <property type="match status" value="1"/>
</dbReference>
<dbReference type="Proteomes" id="UP000216361">
    <property type="component" value="Unassembled WGS sequence"/>
</dbReference>
<protein>
    <submittedName>
        <fullName evidence="2">DNA-3-methyladenine glycosylase</fullName>
    </submittedName>
</protein>
<dbReference type="EMBL" id="NOXS01000033">
    <property type="protein sequence ID" value="OYQ17935.1"/>
    <property type="molecule type" value="Genomic_DNA"/>
</dbReference>
<dbReference type="InterPro" id="IPR005019">
    <property type="entry name" value="Adenine_glyco"/>
</dbReference>
<keyword evidence="1" id="KW-0479">Metal-binding</keyword>
<evidence type="ECO:0000256" key="1">
    <source>
        <dbReference type="PIRSR" id="PIRSR605019-1"/>
    </source>
</evidence>
<dbReference type="AlphaFoldDB" id="A0A255XND5"/>
<dbReference type="SUPFAM" id="SSF48150">
    <property type="entry name" value="DNA-glycosylase"/>
    <property type="match status" value="1"/>
</dbReference>
<dbReference type="GO" id="GO:0006284">
    <property type="term" value="P:base-excision repair"/>
    <property type="evidence" value="ECO:0007669"/>
    <property type="project" value="InterPro"/>
</dbReference>
<dbReference type="InterPro" id="IPR052891">
    <property type="entry name" value="DNA-3mA_glycosylase"/>
</dbReference>
<dbReference type="OrthoDB" id="9807664at2"/>
<dbReference type="Gene3D" id="1.10.340.30">
    <property type="entry name" value="Hypothetical protein, domain 2"/>
    <property type="match status" value="1"/>
</dbReference>
<dbReference type="GO" id="GO:0046872">
    <property type="term" value="F:metal ion binding"/>
    <property type="evidence" value="ECO:0007669"/>
    <property type="project" value="UniProtKB-KW"/>
</dbReference>
<reference evidence="2 3" key="1">
    <citation type="submission" date="2017-07" db="EMBL/GenBank/DDBJ databases">
        <title>Elstera cyanobacteriorum sp. nov., a novel bacterium isolated from cyanobacterial aggregates in a eutrophic lake.</title>
        <authorList>
            <person name="Cai H."/>
        </authorList>
    </citation>
    <scope>NUCLEOTIDE SEQUENCE [LARGE SCALE GENOMIC DNA]</scope>
    <source>
        <strain evidence="2 3">TH019</strain>
    </source>
</reference>
<dbReference type="Pfam" id="PF03352">
    <property type="entry name" value="Adenine_glyco"/>
    <property type="match status" value="1"/>
</dbReference>
<dbReference type="RefSeq" id="WP_094409497.1">
    <property type="nucleotide sequence ID" value="NZ_BMJZ01000002.1"/>
</dbReference>